<feature type="region of interest" description="Disordered" evidence="1">
    <location>
        <begin position="633"/>
        <end position="657"/>
    </location>
</feature>
<feature type="compositionally biased region" description="Basic residues" evidence="1">
    <location>
        <begin position="1"/>
        <end position="29"/>
    </location>
</feature>
<feature type="region of interest" description="Disordered" evidence="1">
    <location>
        <begin position="257"/>
        <end position="286"/>
    </location>
</feature>
<dbReference type="InParanoid" id="A0A2J7RMD0"/>
<keyword evidence="3" id="KW-1185">Reference proteome</keyword>
<organism evidence="2 3">
    <name type="scientific">Cryptotermes secundus</name>
    <dbReference type="NCBI Taxonomy" id="105785"/>
    <lineage>
        <taxon>Eukaryota</taxon>
        <taxon>Metazoa</taxon>
        <taxon>Ecdysozoa</taxon>
        <taxon>Arthropoda</taxon>
        <taxon>Hexapoda</taxon>
        <taxon>Insecta</taxon>
        <taxon>Pterygota</taxon>
        <taxon>Neoptera</taxon>
        <taxon>Polyneoptera</taxon>
        <taxon>Dictyoptera</taxon>
        <taxon>Blattodea</taxon>
        <taxon>Blattoidea</taxon>
        <taxon>Termitoidae</taxon>
        <taxon>Kalotermitidae</taxon>
        <taxon>Cryptotermitinae</taxon>
        <taxon>Cryptotermes</taxon>
    </lineage>
</organism>
<dbReference type="InterPro" id="IPR038991">
    <property type="entry name" value="CAAP1"/>
</dbReference>
<feature type="compositionally biased region" description="Basic and acidic residues" evidence="1">
    <location>
        <begin position="168"/>
        <end position="180"/>
    </location>
</feature>
<protein>
    <recommendedName>
        <fullName evidence="4">Caspase activity and apoptosis inhibitor 1</fullName>
    </recommendedName>
</protein>
<evidence type="ECO:0000313" key="3">
    <source>
        <dbReference type="Proteomes" id="UP000235965"/>
    </source>
</evidence>
<accession>A0A2J7RMD0</accession>
<proteinExistence type="predicted"/>
<dbReference type="Pfam" id="PF15335">
    <property type="entry name" value="CAAP1"/>
    <property type="match status" value="1"/>
</dbReference>
<feature type="compositionally biased region" description="Basic and acidic residues" evidence="1">
    <location>
        <begin position="508"/>
        <end position="523"/>
    </location>
</feature>
<feature type="compositionally biased region" description="Basic and acidic residues" evidence="1">
    <location>
        <begin position="148"/>
        <end position="158"/>
    </location>
</feature>
<name>A0A2J7RMD0_9NEOP</name>
<feature type="region of interest" description="Disordered" evidence="1">
    <location>
        <begin position="118"/>
        <end position="191"/>
    </location>
</feature>
<feature type="region of interest" description="Disordered" evidence="1">
    <location>
        <begin position="502"/>
        <end position="528"/>
    </location>
</feature>
<dbReference type="PANTHER" id="PTHR14740:SF3">
    <property type="entry name" value="CASPASE ACTIVITY AND APOPTOSIS INHIBITOR 1"/>
    <property type="match status" value="1"/>
</dbReference>
<feature type="compositionally biased region" description="Acidic residues" evidence="1">
    <location>
        <begin position="34"/>
        <end position="46"/>
    </location>
</feature>
<feature type="region of interest" description="Disordered" evidence="1">
    <location>
        <begin position="1"/>
        <end position="52"/>
    </location>
</feature>
<feature type="compositionally biased region" description="Acidic residues" evidence="1">
    <location>
        <begin position="318"/>
        <end position="328"/>
    </location>
</feature>
<comment type="caution">
    <text evidence="2">The sequence shown here is derived from an EMBL/GenBank/DDBJ whole genome shotgun (WGS) entry which is preliminary data.</text>
</comment>
<dbReference type="PANTHER" id="PTHR14740">
    <property type="entry name" value="CASPASE ACTIVITY AND APOPTOSIS INHIBITOR 1"/>
    <property type="match status" value="1"/>
</dbReference>
<dbReference type="EMBL" id="NEVH01002562">
    <property type="protein sequence ID" value="PNF41997.1"/>
    <property type="molecule type" value="Genomic_DNA"/>
</dbReference>
<dbReference type="AlphaFoldDB" id="A0A2J7RMD0"/>
<feature type="region of interest" description="Disordered" evidence="1">
    <location>
        <begin position="310"/>
        <end position="330"/>
    </location>
</feature>
<evidence type="ECO:0000313" key="2">
    <source>
        <dbReference type="EMBL" id="PNF41997.1"/>
    </source>
</evidence>
<dbReference type="Proteomes" id="UP000235965">
    <property type="component" value="Unassembled WGS sequence"/>
</dbReference>
<reference evidence="2 3" key="1">
    <citation type="submission" date="2017-12" db="EMBL/GenBank/DDBJ databases">
        <title>Hemimetabolous genomes reveal molecular basis of termite eusociality.</title>
        <authorList>
            <person name="Harrison M.C."/>
            <person name="Jongepier E."/>
            <person name="Robertson H.M."/>
            <person name="Arning N."/>
            <person name="Bitard-Feildel T."/>
            <person name="Chao H."/>
            <person name="Childers C.P."/>
            <person name="Dinh H."/>
            <person name="Doddapaneni H."/>
            <person name="Dugan S."/>
            <person name="Gowin J."/>
            <person name="Greiner C."/>
            <person name="Han Y."/>
            <person name="Hu H."/>
            <person name="Hughes D.S.T."/>
            <person name="Huylmans A.-K."/>
            <person name="Kemena C."/>
            <person name="Kremer L.P.M."/>
            <person name="Lee S.L."/>
            <person name="Lopez-Ezquerra A."/>
            <person name="Mallet L."/>
            <person name="Monroy-Kuhn J.M."/>
            <person name="Moser A."/>
            <person name="Murali S.C."/>
            <person name="Muzny D.M."/>
            <person name="Otani S."/>
            <person name="Piulachs M.-D."/>
            <person name="Poelchau M."/>
            <person name="Qu J."/>
            <person name="Schaub F."/>
            <person name="Wada-Katsumata A."/>
            <person name="Worley K.C."/>
            <person name="Xie Q."/>
            <person name="Ylla G."/>
            <person name="Poulsen M."/>
            <person name="Gibbs R.A."/>
            <person name="Schal C."/>
            <person name="Richards S."/>
            <person name="Belles X."/>
            <person name="Korb J."/>
            <person name="Bornberg-Bauer E."/>
        </authorList>
    </citation>
    <scope>NUCLEOTIDE SEQUENCE [LARGE SCALE GENOMIC DNA]</scope>
    <source>
        <tissue evidence="2">Whole body</tissue>
    </source>
</reference>
<dbReference type="OrthoDB" id="8193322at2759"/>
<dbReference type="GO" id="GO:0042981">
    <property type="term" value="P:regulation of apoptotic process"/>
    <property type="evidence" value="ECO:0007669"/>
    <property type="project" value="InterPro"/>
</dbReference>
<evidence type="ECO:0000256" key="1">
    <source>
        <dbReference type="SAM" id="MobiDB-lite"/>
    </source>
</evidence>
<gene>
    <name evidence="2" type="ORF">B7P43_G12993</name>
</gene>
<evidence type="ECO:0008006" key="4">
    <source>
        <dbReference type="Google" id="ProtNLM"/>
    </source>
</evidence>
<sequence length="742" mass="82268">MTSGAVRKHKDKKDKKSHGKKLKKKKKLNRSVCEEEDRINDAEDSGEGNMDLSEELHPIGYYINDREEMINQMFSIIKGDKLRAMLPPILKDSTIDELKSHCLDELLGMSSKRIHSVLEGRELETSSESDDTSSNPENENAMGTSTENKGHWSSDEMKAGTQDQDLGEVEKDNFTGDERNGLQNGPVPDMDTLEIGITKKEMGELLNYMPSAKHCERKRTSSKCEAEPHVSVVKRSKSKVNSRRKAKELEKQIKVTKKDIEESEEAGSPLETVNLNDDDDMSAKTDESKGKTLLEILELEMRARAIRALLKQQSGPGDGEDVDSCEGDSELRSPCLSTVKDAVGSYNDWSPEDNAAGSNSFDIIPKSIRQKFKQKGMENVPLNQCIVDAEHTNNLYSALSPKLSQDINAITQFCSTQSPELCSPTKTDHTLGTKHSEFNKNLYQVANEDSSQSISLGNIKSEVICCGKTQGTDSMKLGLPLHSNNVDQESGSYAGECKETEMALTPDEPNKEDGELSNDDKSSESVLEIQPDGGCNDIIILDDSDDELLELYTSNKLQKTLVQQTHNSQKLSLENPHEQGNFNNDRSPNVQIHGTLNTALRECLVKAHKPLISYETSGSTSENLAQTEKNVFSSSYTETEGNEHCRPESQNKSSDTTDCSWATRWLQSKDVQKVVSTSKMCAKIRKRMKFAQKGNTISLTRDPEGSCKSSVVIVGSVNEYNMLDKPKCGNCETPEDSSKSSE</sequence>